<name>A0A1H2BML0_9BRAD</name>
<feature type="transmembrane region" description="Helical" evidence="5">
    <location>
        <begin position="244"/>
        <end position="260"/>
    </location>
</feature>
<sequence length="473" mass="51293">MTETPRGTRQKRSLSSRISAGILYVVLAGPPLLFGSREPVFVALWCAVLGAGLIFAPTQRLLRGHLLILAVLAFVILCFGFVLHEQLSDHPWVAAFNPIWAKASEVLGRQLVPSVSIVRDEPFFALGPSLANVLALVLGLTVGTDSDRAQRALRVMAWAGVCYAIYGILALLFDPNEILWREKTAYVGNLTSTFINRNTAAAYFGSCSAVWLILLLSAIRGSLPRGPIDWKRVPGYLLIETRKSVLIRFVLLFVCLSAMFMTSSRAGTLVSLMVMILTFLIYFRRDLGRGKTLLAAVIGCMLVTLTLLQFLGGNIGARIDLQGLSDAGRLSAYRSTLKIIADNPWFGTGLGTFAAAFPAYRSNGISMWGVWDIAHSTPLELASEMGLPLALVVAIAWIAALVVLSQGLRGRRRSMVAPLSSLAVSLIALLHSLIDFSLQISGYSIIVFALLGLGLSQTIRGTTSEMLPGRERD</sequence>
<evidence type="ECO:0000256" key="4">
    <source>
        <dbReference type="ARBA" id="ARBA00023136"/>
    </source>
</evidence>
<feature type="transmembrane region" description="Helical" evidence="5">
    <location>
        <begin position="266"/>
        <end position="283"/>
    </location>
</feature>
<dbReference type="Proteomes" id="UP000243904">
    <property type="component" value="Chromosome I"/>
</dbReference>
<keyword evidence="4 5" id="KW-0472">Membrane</keyword>
<proteinExistence type="predicted"/>
<feature type="transmembrane region" description="Helical" evidence="5">
    <location>
        <begin position="292"/>
        <end position="311"/>
    </location>
</feature>
<keyword evidence="7" id="KW-0436">Ligase</keyword>
<feature type="transmembrane region" description="Helical" evidence="5">
    <location>
        <begin position="123"/>
        <end position="143"/>
    </location>
</feature>
<reference evidence="8" key="1">
    <citation type="submission" date="2016-10" db="EMBL/GenBank/DDBJ databases">
        <authorList>
            <person name="Varghese N."/>
            <person name="Submissions S."/>
        </authorList>
    </citation>
    <scope>NUCLEOTIDE SEQUENCE [LARGE SCALE GENOMIC DNA]</scope>
    <source>
        <strain evidence="8">GAS369</strain>
    </source>
</reference>
<evidence type="ECO:0000313" key="7">
    <source>
        <dbReference type="EMBL" id="SDT59471.1"/>
    </source>
</evidence>
<feature type="transmembrane region" description="Helical" evidence="5">
    <location>
        <begin position="40"/>
        <end position="58"/>
    </location>
</feature>
<keyword evidence="3 5" id="KW-1133">Transmembrane helix</keyword>
<feature type="transmembrane region" description="Helical" evidence="5">
    <location>
        <begin position="385"/>
        <end position="404"/>
    </location>
</feature>
<evidence type="ECO:0000256" key="1">
    <source>
        <dbReference type="ARBA" id="ARBA00004141"/>
    </source>
</evidence>
<evidence type="ECO:0000313" key="8">
    <source>
        <dbReference type="Proteomes" id="UP000243904"/>
    </source>
</evidence>
<dbReference type="AlphaFoldDB" id="A0A1H2BML0"/>
<gene>
    <name evidence="7" type="ORF">SAMN05444158_7347</name>
</gene>
<organism evidence="7 8">
    <name type="scientific">Bradyrhizobium canariense</name>
    <dbReference type="NCBI Taxonomy" id="255045"/>
    <lineage>
        <taxon>Bacteria</taxon>
        <taxon>Pseudomonadati</taxon>
        <taxon>Pseudomonadota</taxon>
        <taxon>Alphaproteobacteria</taxon>
        <taxon>Hyphomicrobiales</taxon>
        <taxon>Nitrobacteraceae</taxon>
        <taxon>Bradyrhizobium</taxon>
    </lineage>
</organism>
<feature type="domain" description="O-antigen ligase-related" evidence="6">
    <location>
        <begin position="251"/>
        <end position="393"/>
    </location>
</feature>
<keyword evidence="2 5" id="KW-0812">Transmembrane</keyword>
<feature type="transmembrane region" description="Helical" evidence="5">
    <location>
        <begin position="416"/>
        <end position="434"/>
    </location>
</feature>
<feature type="transmembrane region" description="Helical" evidence="5">
    <location>
        <begin position="14"/>
        <end position="34"/>
    </location>
</feature>
<comment type="subcellular location">
    <subcellularLocation>
        <location evidence="1">Membrane</location>
        <topology evidence="1">Multi-pass membrane protein</topology>
    </subcellularLocation>
</comment>
<dbReference type="InterPro" id="IPR007016">
    <property type="entry name" value="O-antigen_ligase-rel_domated"/>
</dbReference>
<accession>A0A1H2BML0</accession>
<dbReference type="RefSeq" id="WP_146690783.1">
    <property type="nucleotide sequence ID" value="NZ_LT629750.1"/>
</dbReference>
<dbReference type="InterPro" id="IPR051533">
    <property type="entry name" value="WaaL-like"/>
</dbReference>
<dbReference type="PANTHER" id="PTHR37422">
    <property type="entry name" value="TEICHURONIC ACID BIOSYNTHESIS PROTEIN TUAE"/>
    <property type="match status" value="1"/>
</dbReference>
<feature type="transmembrane region" description="Helical" evidence="5">
    <location>
        <begin position="65"/>
        <end position="83"/>
    </location>
</feature>
<dbReference type="Pfam" id="PF04932">
    <property type="entry name" value="Wzy_C"/>
    <property type="match status" value="1"/>
</dbReference>
<evidence type="ECO:0000259" key="6">
    <source>
        <dbReference type="Pfam" id="PF04932"/>
    </source>
</evidence>
<keyword evidence="8" id="KW-1185">Reference proteome</keyword>
<dbReference type="GO" id="GO:0016874">
    <property type="term" value="F:ligase activity"/>
    <property type="evidence" value="ECO:0007669"/>
    <property type="project" value="UniProtKB-KW"/>
</dbReference>
<feature type="transmembrane region" description="Helical" evidence="5">
    <location>
        <begin position="440"/>
        <end position="459"/>
    </location>
</feature>
<feature type="transmembrane region" description="Helical" evidence="5">
    <location>
        <begin position="155"/>
        <end position="173"/>
    </location>
</feature>
<evidence type="ECO:0000256" key="3">
    <source>
        <dbReference type="ARBA" id="ARBA00022989"/>
    </source>
</evidence>
<dbReference type="GO" id="GO:0016020">
    <property type="term" value="C:membrane"/>
    <property type="evidence" value="ECO:0007669"/>
    <property type="project" value="UniProtKB-SubCell"/>
</dbReference>
<dbReference type="PANTHER" id="PTHR37422:SF23">
    <property type="entry name" value="TEICHURONIC ACID BIOSYNTHESIS PROTEIN TUAE"/>
    <property type="match status" value="1"/>
</dbReference>
<protein>
    <submittedName>
        <fullName evidence="7">O-Antigen ligase</fullName>
    </submittedName>
</protein>
<evidence type="ECO:0000256" key="2">
    <source>
        <dbReference type="ARBA" id="ARBA00022692"/>
    </source>
</evidence>
<evidence type="ECO:0000256" key="5">
    <source>
        <dbReference type="SAM" id="Phobius"/>
    </source>
</evidence>
<dbReference type="EMBL" id="LT629750">
    <property type="protein sequence ID" value="SDT59471.1"/>
    <property type="molecule type" value="Genomic_DNA"/>
</dbReference>
<feature type="transmembrane region" description="Helical" evidence="5">
    <location>
        <begin position="200"/>
        <end position="223"/>
    </location>
</feature>